<keyword evidence="1" id="KW-1133">Transmembrane helix</keyword>
<reference evidence="2 3" key="1">
    <citation type="submission" date="2024-01" db="EMBL/GenBank/DDBJ databases">
        <title>A draft genome for a cacao thread blight-causing isolate of Paramarasmius palmivorus.</title>
        <authorList>
            <person name="Baruah I.K."/>
            <person name="Bukari Y."/>
            <person name="Amoako-Attah I."/>
            <person name="Meinhardt L.W."/>
            <person name="Bailey B.A."/>
            <person name="Cohen S.P."/>
        </authorList>
    </citation>
    <scope>NUCLEOTIDE SEQUENCE [LARGE SCALE GENOMIC DNA]</scope>
    <source>
        <strain evidence="2 3">GH-12</strain>
    </source>
</reference>
<comment type="caution">
    <text evidence="2">The sequence shown here is derived from an EMBL/GenBank/DDBJ whole genome shotgun (WGS) entry which is preliminary data.</text>
</comment>
<dbReference type="InterPro" id="IPR035979">
    <property type="entry name" value="RBD_domain_sf"/>
</dbReference>
<dbReference type="EMBL" id="JAYKXP010000141">
    <property type="protein sequence ID" value="KAK7023367.1"/>
    <property type="molecule type" value="Genomic_DNA"/>
</dbReference>
<sequence length="560" mass="62039">MDVNWQVEIVLRIRSEHHYRETLLKCILRQQCCSCSSTLSSSASPQKRYPLLGLSHPSGLYGVGWAAQLLLEEGSVYKALCIATASVALSGFLLCLSIPAVFGAEFALYDLPPELFDGAIYGLTMLGLGTGIWCTSGRSFEEICRFVFKANYIWYGSRDVASPNELEQLFVPQLENYREWLMSFMTLVFIVGSSYLALFSGLDSSESSAFQQRLPETTAQLLKVASIIAGCGIVFWVMTLFGLRIGVTTEEYRHTIQPASLQTLLEPYEPIDGINWPQTEPHTVTTVPVRFLDPQVAARFIQDVKTGQLVLPGESTAEAASHGIKTIARSFARLWRGESRAVRWKFAPNETEREIQTKLRLEAVHGSSHIREIQSSEGEAKTFIVTFFNTEAAAKAVSFGTKMGENIQPLPFRVGSIQDAVTVLRRSLNKTKPLNSIRISKFDVKAIPDSRQASSFYDRLSNGSPLLKSLVPLTEKVQGSITSRNQWLAIELGMISRTLVIRFDRPTSSSSIPVGADELYNDFSPYGLIHRTDVHNGIGFVNFFDISSAAAATSTQAIEE</sequence>
<dbReference type="GO" id="GO:0003676">
    <property type="term" value="F:nucleic acid binding"/>
    <property type="evidence" value="ECO:0007669"/>
    <property type="project" value="InterPro"/>
</dbReference>
<organism evidence="2 3">
    <name type="scientific">Paramarasmius palmivorus</name>
    <dbReference type="NCBI Taxonomy" id="297713"/>
    <lineage>
        <taxon>Eukaryota</taxon>
        <taxon>Fungi</taxon>
        <taxon>Dikarya</taxon>
        <taxon>Basidiomycota</taxon>
        <taxon>Agaricomycotina</taxon>
        <taxon>Agaricomycetes</taxon>
        <taxon>Agaricomycetidae</taxon>
        <taxon>Agaricales</taxon>
        <taxon>Marasmiineae</taxon>
        <taxon>Marasmiaceae</taxon>
        <taxon>Paramarasmius</taxon>
    </lineage>
</organism>
<dbReference type="AlphaFoldDB" id="A0AAW0BCR8"/>
<evidence type="ECO:0000313" key="3">
    <source>
        <dbReference type="Proteomes" id="UP001383192"/>
    </source>
</evidence>
<keyword evidence="1" id="KW-0472">Membrane</keyword>
<proteinExistence type="predicted"/>
<protein>
    <submittedName>
        <fullName evidence="2">Uncharacterized protein</fullName>
    </submittedName>
</protein>
<name>A0AAW0BCR8_9AGAR</name>
<evidence type="ECO:0000256" key="1">
    <source>
        <dbReference type="SAM" id="Phobius"/>
    </source>
</evidence>
<keyword evidence="3" id="KW-1185">Reference proteome</keyword>
<feature type="transmembrane region" description="Helical" evidence="1">
    <location>
        <begin position="180"/>
        <end position="200"/>
    </location>
</feature>
<dbReference type="Proteomes" id="UP001383192">
    <property type="component" value="Unassembled WGS sequence"/>
</dbReference>
<accession>A0AAW0BCR8</accession>
<keyword evidence="1" id="KW-0812">Transmembrane</keyword>
<feature type="transmembrane region" description="Helical" evidence="1">
    <location>
        <begin position="79"/>
        <end position="102"/>
    </location>
</feature>
<gene>
    <name evidence="2" type="ORF">VNI00_016782</name>
</gene>
<evidence type="ECO:0000313" key="2">
    <source>
        <dbReference type="EMBL" id="KAK7023367.1"/>
    </source>
</evidence>
<dbReference type="SUPFAM" id="SSF54928">
    <property type="entry name" value="RNA-binding domain, RBD"/>
    <property type="match status" value="1"/>
</dbReference>
<feature type="transmembrane region" description="Helical" evidence="1">
    <location>
        <begin position="221"/>
        <end position="243"/>
    </location>
</feature>